<protein>
    <submittedName>
        <fullName evidence="1">Uncharacterized protein</fullName>
    </submittedName>
</protein>
<comment type="caution">
    <text evidence="1">The sequence shown here is derived from an EMBL/GenBank/DDBJ whole genome shotgun (WGS) entry which is preliminary data.</text>
</comment>
<dbReference type="AlphaFoldDB" id="A0A9X3YIM8"/>
<name>A0A9X3YIM8_9GAMM</name>
<proteinExistence type="predicted"/>
<gene>
    <name evidence="1" type="ORF">OD750_010390</name>
</gene>
<dbReference type="RefSeq" id="WP_263544644.1">
    <property type="nucleotide sequence ID" value="NZ_JAOVZO020000015.1"/>
</dbReference>
<keyword evidence="2" id="KW-1185">Reference proteome</keyword>
<reference evidence="1" key="1">
    <citation type="submission" date="2023-02" db="EMBL/GenBank/DDBJ databases">
        <title>Tahibacter soli sp. nov. isolated from soil.</title>
        <authorList>
            <person name="Baek J.H."/>
            <person name="Lee J.K."/>
            <person name="Choi D.G."/>
            <person name="Jeon C.O."/>
        </authorList>
    </citation>
    <scope>NUCLEOTIDE SEQUENCE</scope>
    <source>
        <strain evidence="1">BL</strain>
    </source>
</reference>
<dbReference type="EMBL" id="JAOVZO020000015">
    <property type="protein sequence ID" value="MDC8012952.1"/>
    <property type="molecule type" value="Genomic_DNA"/>
</dbReference>
<dbReference type="Proteomes" id="UP001139971">
    <property type="component" value="Unassembled WGS sequence"/>
</dbReference>
<sequence length="210" mass="22979">MQAQTSANDEHRHEVAVQYVPSFPAAIEPIATALFGALVRPSGPLDAGFAVSVAGEKLSVPYRIRLDPERLRATLSTAAGDVRLLALCLGTRDYDGYVREDCLGKLTGVEYPWVVPFVVALLGDYVNDIAERAAAALEAVNPALLDALARDNPAFVATTQSRAASYWGHYYRQRRYWRCRDYPPYALLQRIVRRVRGSGGSDAASSGAHR</sequence>
<organism evidence="1 2">
    <name type="scientific">Tahibacter soli</name>
    <dbReference type="NCBI Taxonomy" id="2983605"/>
    <lineage>
        <taxon>Bacteria</taxon>
        <taxon>Pseudomonadati</taxon>
        <taxon>Pseudomonadota</taxon>
        <taxon>Gammaproteobacteria</taxon>
        <taxon>Lysobacterales</taxon>
        <taxon>Rhodanobacteraceae</taxon>
        <taxon>Tahibacter</taxon>
    </lineage>
</organism>
<accession>A0A9X3YIM8</accession>
<evidence type="ECO:0000313" key="2">
    <source>
        <dbReference type="Proteomes" id="UP001139971"/>
    </source>
</evidence>
<evidence type="ECO:0000313" key="1">
    <source>
        <dbReference type="EMBL" id="MDC8012952.1"/>
    </source>
</evidence>